<keyword evidence="2" id="KW-1185">Reference proteome</keyword>
<evidence type="ECO:0000313" key="2">
    <source>
        <dbReference type="Proteomes" id="UP000315289"/>
    </source>
</evidence>
<dbReference type="RefSeq" id="WP_186433983.1">
    <property type="nucleotide sequence ID" value="NZ_ML675578.1"/>
</dbReference>
<comment type="caution">
    <text evidence="1">The sequence shown here is derived from an EMBL/GenBank/DDBJ whole genome shotgun (WGS) entry which is preliminary data.</text>
</comment>
<dbReference type="AlphaFoldDB" id="A0A557SZ02"/>
<dbReference type="Proteomes" id="UP000315289">
    <property type="component" value="Unassembled WGS sequence"/>
</dbReference>
<organism evidence="1 2">
    <name type="scientific">Candidatus Nitrosocosmicus arcticus</name>
    <dbReference type="NCBI Taxonomy" id="2035267"/>
    <lineage>
        <taxon>Archaea</taxon>
        <taxon>Nitrososphaerota</taxon>
        <taxon>Nitrososphaeria</taxon>
        <taxon>Nitrososphaerales</taxon>
        <taxon>Nitrososphaeraceae</taxon>
        <taxon>Candidatus Nitrosocosmicus</taxon>
    </lineage>
</organism>
<evidence type="ECO:0000313" key="1">
    <source>
        <dbReference type="EMBL" id="TVP41836.1"/>
    </source>
</evidence>
<accession>A0A557SZ02</accession>
<dbReference type="EMBL" id="VOAH01000001">
    <property type="protein sequence ID" value="TVP41836.1"/>
    <property type="molecule type" value="Genomic_DNA"/>
</dbReference>
<gene>
    <name evidence="1" type="ORF">NARC_10242</name>
</gene>
<name>A0A557SZ02_9ARCH</name>
<protein>
    <submittedName>
        <fullName evidence="1">Uncharacterized protein</fullName>
    </submittedName>
</protein>
<proteinExistence type="predicted"/>
<reference evidence="1 2" key="1">
    <citation type="journal article" date="2019" name="Front. Microbiol.">
        <title>Ammonia Oxidation by the Arctic Terrestrial Thaumarchaeote Candidatus Nitrosocosmicus arcticus Is Stimulated by Increasing Temperatures.</title>
        <authorList>
            <person name="Alves R.J.E."/>
            <person name="Kerou M."/>
            <person name="Zappe A."/>
            <person name="Bittner R."/>
            <person name="Abby S.S."/>
            <person name="Schmidt H.A."/>
            <person name="Pfeifer K."/>
            <person name="Schleper C."/>
        </authorList>
    </citation>
    <scope>NUCLEOTIDE SEQUENCE [LARGE SCALE GENOMIC DNA]</scope>
    <source>
        <strain evidence="1 2">Kfb</strain>
    </source>
</reference>
<sequence>MTHPENAECNEVQENKDIINKKIISTKKSCFKPYFGTILSGLAMENEENANTI</sequence>